<dbReference type="EMBL" id="CAMAPE010000054">
    <property type="protein sequence ID" value="CAH9111476.1"/>
    <property type="molecule type" value="Genomic_DNA"/>
</dbReference>
<dbReference type="Proteomes" id="UP001152484">
    <property type="component" value="Unassembled WGS sequence"/>
</dbReference>
<proteinExistence type="predicted"/>
<name>A0A9P0ZQR3_CUSEU</name>
<organism evidence="1 2">
    <name type="scientific">Cuscuta europaea</name>
    <name type="common">European dodder</name>
    <dbReference type="NCBI Taxonomy" id="41803"/>
    <lineage>
        <taxon>Eukaryota</taxon>
        <taxon>Viridiplantae</taxon>
        <taxon>Streptophyta</taxon>
        <taxon>Embryophyta</taxon>
        <taxon>Tracheophyta</taxon>
        <taxon>Spermatophyta</taxon>
        <taxon>Magnoliopsida</taxon>
        <taxon>eudicotyledons</taxon>
        <taxon>Gunneridae</taxon>
        <taxon>Pentapetalae</taxon>
        <taxon>asterids</taxon>
        <taxon>lamiids</taxon>
        <taxon>Solanales</taxon>
        <taxon>Convolvulaceae</taxon>
        <taxon>Cuscuteae</taxon>
        <taxon>Cuscuta</taxon>
        <taxon>Cuscuta subgen. Cuscuta</taxon>
    </lineage>
</organism>
<sequence>MEDQPAKGARKILNSEERTKGVQIETEIALATAGVSANVPRIVGLGILDKPGSSSMIPERLVAKNLLVLEMQDSRVEPNWVTKPWTTLFSMVIGDASMEVLQKME</sequence>
<dbReference type="AlphaFoldDB" id="A0A9P0ZQR3"/>
<evidence type="ECO:0000313" key="1">
    <source>
        <dbReference type="EMBL" id="CAH9111476.1"/>
    </source>
</evidence>
<keyword evidence="2" id="KW-1185">Reference proteome</keyword>
<accession>A0A9P0ZQR3</accession>
<comment type="caution">
    <text evidence="1">The sequence shown here is derived from an EMBL/GenBank/DDBJ whole genome shotgun (WGS) entry which is preliminary data.</text>
</comment>
<gene>
    <name evidence="1" type="ORF">CEURO_LOCUS19267</name>
</gene>
<reference evidence="1" key="1">
    <citation type="submission" date="2022-07" db="EMBL/GenBank/DDBJ databases">
        <authorList>
            <person name="Macas J."/>
            <person name="Novak P."/>
            <person name="Neumann P."/>
        </authorList>
    </citation>
    <scope>NUCLEOTIDE SEQUENCE</scope>
</reference>
<protein>
    <submittedName>
        <fullName evidence="1">Uncharacterized protein</fullName>
    </submittedName>
</protein>
<evidence type="ECO:0000313" key="2">
    <source>
        <dbReference type="Proteomes" id="UP001152484"/>
    </source>
</evidence>